<dbReference type="Gene3D" id="3.40.50.300">
    <property type="entry name" value="P-loop containing nucleotide triphosphate hydrolases"/>
    <property type="match status" value="1"/>
</dbReference>
<dbReference type="EMBL" id="VSSQ01002367">
    <property type="protein sequence ID" value="MPM14980.1"/>
    <property type="molecule type" value="Genomic_DNA"/>
</dbReference>
<accession>A0A644XFG2</accession>
<dbReference type="Gene3D" id="1.20.1560.10">
    <property type="entry name" value="ABC transporter type 1, transmembrane domain"/>
    <property type="match status" value="1"/>
</dbReference>
<feature type="transmembrane region" description="Helical" evidence="9">
    <location>
        <begin position="61"/>
        <end position="86"/>
    </location>
</feature>
<feature type="transmembrane region" description="Helical" evidence="9">
    <location>
        <begin position="21"/>
        <end position="41"/>
    </location>
</feature>
<dbReference type="SMART" id="SM00382">
    <property type="entry name" value="AAA"/>
    <property type="match status" value="1"/>
</dbReference>
<dbReference type="Pfam" id="PF00664">
    <property type="entry name" value="ABC_membrane"/>
    <property type="match status" value="1"/>
</dbReference>
<dbReference type="InterPro" id="IPR036640">
    <property type="entry name" value="ABC1_TM_sf"/>
</dbReference>
<feature type="transmembrane region" description="Helical" evidence="9">
    <location>
        <begin position="279"/>
        <end position="297"/>
    </location>
</feature>
<dbReference type="CDD" id="cd18548">
    <property type="entry name" value="ABC_6TM_Tm287_like"/>
    <property type="match status" value="1"/>
</dbReference>
<feature type="transmembrane region" description="Helical" evidence="9">
    <location>
        <begin position="237"/>
        <end position="259"/>
    </location>
</feature>
<evidence type="ECO:0000256" key="8">
    <source>
        <dbReference type="ARBA" id="ARBA00023136"/>
    </source>
</evidence>
<feature type="domain" description="ABC transmembrane type-1" evidence="11">
    <location>
        <begin position="17"/>
        <end position="299"/>
    </location>
</feature>
<evidence type="ECO:0000256" key="7">
    <source>
        <dbReference type="ARBA" id="ARBA00022989"/>
    </source>
</evidence>
<keyword evidence="4 9" id="KW-0812">Transmembrane</keyword>
<dbReference type="PANTHER" id="PTHR43394:SF1">
    <property type="entry name" value="ATP-BINDING CASSETTE SUB-FAMILY B MEMBER 10, MITOCHONDRIAL"/>
    <property type="match status" value="1"/>
</dbReference>
<evidence type="ECO:0000256" key="4">
    <source>
        <dbReference type="ARBA" id="ARBA00022692"/>
    </source>
</evidence>
<dbReference type="Pfam" id="PF00005">
    <property type="entry name" value="ABC_tran"/>
    <property type="match status" value="1"/>
</dbReference>
<proteinExistence type="predicted"/>
<dbReference type="InterPro" id="IPR003439">
    <property type="entry name" value="ABC_transporter-like_ATP-bd"/>
</dbReference>
<dbReference type="PROSITE" id="PS50929">
    <property type="entry name" value="ABC_TM1F"/>
    <property type="match status" value="1"/>
</dbReference>
<keyword evidence="5" id="KW-0547">Nucleotide-binding</keyword>
<comment type="subcellular location">
    <subcellularLocation>
        <location evidence="1">Cell membrane</location>
        <topology evidence="1">Multi-pass membrane protein</topology>
    </subcellularLocation>
</comment>
<keyword evidence="3" id="KW-1003">Cell membrane</keyword>
<evidence type="ECO:0000256" key="3">
    <source>
        <dbReference type="ARBA" id="ARBA00022475"/>
    </source>
</evidence>
<evidence type="ECO:0000256" key="9">
    <source>
        <dbReference type="SAM" id="Phobius"/>
    </source>
</evidence>
<name>A0A644XFG2_9ZZZZ</name>
<dbReference type="InterPro" id="IPR011527">
    <property type="entry name" value="ABC1_TM_dom"/>
</dbReference>
<dbReference type="InterPro" id="IPR003593">
    <property type="entry name" value="AAA+_ATPase"/>
</dbReference>
<dbReference type="InterPro" id="IPR027417">
    <property type="entry name" value="P-loop_NTPase"/>
</dbReference>
<feature type="transmembrane region" description="Helical" evidence="9">
    <location>
        <begin position="158"/>
        <end position="178"/>
    </location>
</feature>
<keyword evidence="6 12" id="KW-0067">ATP-binding</keyword>
<dbReference type="SUPFAM" id="SSF90123">
    <property type="entry name" value="ABC transporter transmembrane region"/>
    <property type="match status" value="1"/>
</dbReference>
<evidence type="ECO:0000256" key="6">
    <source>
        <dbReference type="ARBA" id="ARBA00022840"/>
    </source>
</evidence>
<feature type="domain" description="ABC transporter" evidence="10">
    <location>
        <begin position="334"/>
        <end position="571"/>
    </location>
</feature>
<dbReference type="InterPro" id="IPR017871">
    <property type="entry name" value="ABC_transporter-like_CS"/>
</dbReference>
<dbReference type="SUPFAM" id="SSF52540">
    <property type="entry name" value="P-loop containing nucleoside triphosphate hydrolases"/>
    <property type="match status" value="1"/>
</dbReference>
<evidence type="ECO:0000256" key="1">
    <source>
        <dbReference type="ARBA" id="ARBA00004651"/>
    </source>
</evidence>
<keyword evidence="8 9" id="KW-0472">Membrane</keyword>
<dbReference type="GO" id="GO:0016887">
    <property type="term" value="F:ATP hydrolysis activity"/>
    <property type="evidence" value="ECO:0007669"/>
    <property type="project" value="InterPro"/>
</dbReference>
<dbReference type="GO" id="GO:0015421">
    <property type="term" value="F:ABC-type oligopeptide transporter activity"/>
    <property type="evidence" value="ECO:0007669"/>
    <property type="project" value="TreeGrafter"/>
</dbReference>
<dbReference type="PANTHER" id="PTHR43394">
    <property type="entry name" value="ATP-DEPENDENT PERMEASE MDL1, MITOCHONDRIAL"/>
    <property type="match status" value="1"/>
</dbReference>
<sequence length="578" mass="62316">MFKKLISYLGAYRKEAILAPALVILEVICELILPRLMAGIVDVGIANGDTAYIYMSGLKMLVLAILSMACGVLSAKFAAIAGYGFGANLRRAMFERIQTFSFADIDGFSSASLVTRMTNDVSQLQQLVAMGLRLLARAPVMLVAALAIAISINAKLALVLLAVIPVLAVSVGFLLKVCSGLFKTMQQRIDGLNSTVQEHLVAIRVVKAFVRADYEKAKFKKSNDALTDAALAAATRIILVQPVMMICLFGATVGVLWIGGRQVLGGTMLIGDLSSFLSYIFQILISIMIVAMALLQLSRAAACATRICQVLDAESAIRDGKLSTNQLPPPRGKVEFQNVSFKYRAEGSGDLVLSDLNFEIEPGELIAVVGGTGTGKSSLVNLIPRFYDVTSGTVLVDGVDVRDYSLEDLRSRIGMVLQNNVLFSGTIRENLLWGKKDATEEEVEQAAEDAQALDFIQSFPDGMQTHVEQGGVNLSGGQKQRLCIARAILKKPAILILDDSTSAVDTVTEAKIWKAFHSNLKDTTVILIAQRISSVAYADRVIVLDDGKISGIGTHSELLAKNAIYREICESQQEGVLE</sequence>
<dbReference type="PROSITE" id="PS50893">
    <property type="entry name" value="ABC_TRANSPORTER_2"/>
    <property type="match status" value="1"/>
</dbReference>
<evidence type="ECO:0000259" key="11">
    <source>
        <dbReference type="PROSITE" id="PS50929"/>
    </source>
</evidence>
<dbReference type="InterPro" id="IPR039421">
    <property type="entry name" value="Type_1_exporter"/>
</dbReference>
<evidence type="ECO:0000256" key="2">
    <source>
        <dbReference type="ARBA" id="ARBA00022448"/>
    </source>
</evidence>
<keyword evidence="2" id="KW-0813">Transport</keyword>
<evidence type="ECO:0000256" key="5">
    <source>
        <dbReference type="ARBA" id="ARBA00022741"/>
    </source>
</evidence>
<gene>
    <name evidence="12" type="ORF">SDC9_61344</name>
</gene>
<comment type="caution">
    <text evidence="12">The sequence shown here is derived from an EMBL/GenBank/DDBJ whole genome shotgun (WGS) entry which is preliminary data.</text>
</comment>
<dbReference type="PROSITE" id="PS00211">
    <property type="entry name" value="ABC_TRANSPORTER_1"/>
    <property type="match status" value="1"/>
</dbReference>
<dbReference type="FunFam" id="3.40.50.300:FF:000221">
    <property type="entry name" value="Multidrug ABC transporter ATP-binding protein"/>
    <property type="match status" value="1"/>
</dbReference>
<feature type="transmembrane region" description="Helical" evidence="9">
    <location>
        <begin position="134"/>
        <end position="152"/>
    </location>
</feature>
<organism evidence="12">
    <name type="scientific">bioreactor metagenome</name>
    <dbReference type="NCBI Taxonomy" id="1076179"/>
    <lineage>
        <taxon>unclassified sequences</taxon>
        <taxon>metagenomes</taxon>
        <taxon>ecological metagenomes</taxon>
    </lineage>
</organism>
<evidence type="ECO:0000313" key="12">
    <source>
        <dbReference type="EMBL" id="MPM14980.1"/>
    </source>
</evidence>
<keyword evidence="7 9" id="KW-1133">Transmembrane helix</keyword>
<dbReference type="GO" id="GO:0005886">
    <property type="term" value="C:plasma membrane"/>
    <property type="evidence" value="ECO:0007669"/>
    <property type="project" value="UniProtKB-SubCell"/>
</dbReference>
<reference evidence="12" key="1">
    <citation type="submission" date="2019-08" db="EMBL/GenBank/DDBJ databases">
        <authorList>
            <person name="Kucharzyk K."/>
            <person name="Murdoch R.W."/>
            <person name="Higgins S."/>
            <person name="Loffler F."/>
        </authorList>
    </citation>
    <scope>NUCLEOTIDE SEQUENCE</scope>
</reference>
<dbReference type="AlphaFoldDB" id="A0A644XFG2"/>
<evidence type="ECO:0000259" key="10">
    <source>
        <dbReference type="PROSITE" id="PS50893"/>
    </source>
</evidence>
<protein>
    <submittedName>
        <fullName evidence="12">Putative ABC transporter ATP-binding protein</fullName>
    </submittedName>
</protein>
<dbReference type="GO" id="GO:0005524">
    <property type="term" value="F:ATP binding"/>
    <property type="evidence" value="ECO:0007669"/>
    <property type="project" value="UniProtKB-KW"/>
</dbReference>